<organism evidence="1 2">
    <name type="scientific">Armadillidium nasatum</name>
    <dbReference type="NCBI Taxonomy" id="96803"/>
    <lineage>
        <taxon>Eukaryota</taxon>
        <taxon>Metazoa</taxon>
        <taxon>Ecdysozoa</taxon>
        <taxon>Arthropoda</taxon>
        <taxon>Crustacea</taxon>
        <taxon>Multicrustacea</taxon>
        <taxon>Malacostraca</taxon>
        <taxon>Eumalacostraca</taxon>
        <taxon>Peracarida</taxon>
        <taxon>Isopoda</taxon>
        <taxon>Oniscidea</taxon>
        <taxon>Crinocheta</taxon>
        <taxon>Armadillidiidae</taxon>
        <taxon>Armadillidium</taxon>
    </lineage>
</organism>
<name>A0A5N5T7H3_9CRUS</name>
<evidence type="ECO:0000313" key="1">
    <source>
        <dbReference type="EMBL" id="KAB7500960.1"/>
    </source>
</evidence>
<accession>A0A5N5T7H3</accession>
<sequence length="304" mass="34427">MREKEGPTTNLISKYSISASLFKNCLSPNPALNPSIETNKNMNPALVVKSYHHALKDEKLEVESFLHITFMYLKFIHKQGLTKDIYPILDYLERKKILDSRIFISISSILKVHMDKNVSFRFFSVMFKLEPSFDVSECFSLIDLAIQYETALAVNAVSYSIKVCNCLPSIDQVSLILNRLKSDFPDGNLILLDKLCFGLPRTTLSSVAGSLKSLLTNCPPSRSLEEFYEKIKSKGLNLRTSFNYENNESVECQNPNSIGDVNELVSFVVSNENLTTSSLSEASSVNSYLQDKSYFSDMYVFYIL</sequence>
<dbReference type="AlphaFoldDB" id="A0A5N5T7H3"/>
<dbReference type="EMBL" id="SEYY01012142">
    <property type="protein sequence ID" value="KAB7500960.1"/>
    <property type="molecule type" value="Genomic_DNA"/>
</dbReference>
<dbReference type="Proteomes" id="UP000326759">
    <property type="component" value="Unassembled WGS sequence"/>
</dbReference>
<evidence type="ECO:0000313" key="2">
    <source>
        <dbReference type="Proteomes" id="UP000326759"/>
    </source>
</evidence>
<keyword evidence="2" id="KW-1185">Reference proteome</keyword>
<proteinExistence type="predicted"/>
<gene>
    <name evidence="1" type="ORF">Anas_12433</name>
</gene>
<comment type="caution">
    <text evidence="1">The sequence shown here is derived from an EMBL/GenBank/DDBJ whole genome shotgun (WGS) entry which is preliminary data.</text>
</comment>
<reference evidence="1 2" key="1">
    <citation type="journal article" date="2019" name="PLoS Biol.">
        <title>Sex chromosomes control vertical transmission of feminizing Wolbachia symbionts in an isopod.</title>
        <authorList>
            <person name="Becking T."/>
            <person name="Chebbi M.A."/>
            <person name="Giraud I."/>
            <person name="Moumen B."/>
            <person name="Laverre T."/>
            <person name="Caubet Y."/>
            <person name="Peccoud J."/>
            <person name="Gilbert C."/>
            <person name="Cordaux R."/>
        </authorList>
    </citation>
    <scope>NUCLEOTIDE SEQUENCE [LARGE SCALE GENOMIC DNA]</scope>
    <source>
        <strain evidence="1">ANa2</strain>
        <tissue evidence="1">Whole body excluding digestive tract and cuticle</tissue>
    </source>
</reference>
<protein>
    <submittedName>
        <fullName evidence="1">Uncharacterized protein</fullName>
    </submittedName>
</protein>